<evidence type="ECO:0000256" key="2">
    <source>
        <dbReference type="SAM" id="MobiDB-lite"/>
    </source>
</evidence>
<dbReference type="CDD" id="cd04080">
    <property type="entry name" value="CBM6_cellulase-like"/>
    <property type="match status" value="1"/>
</dbReference>
<evidence type="ECO:0000313" key="4">
    <source>
        <dbReference type="EMBL" id="KAA6338488.1"/>
    </source>
</evidence>
<gene>
    <name evidence="4" type="ORF">EZS27_013511</name>
</gene>
<evidence type="ECO:0000259" key="3">
    <source>
        <dbReference type="PROSITE" id="PS51175"/>
    </source>
</evidence>
<comment type="caution">
    <text evidence="4">The sequence shown here is derived from an EMBL/GenBank/DDBJ whole genome shotgun (WGS) entry which is preliminary data.</text>
</comment>
<protein>
    <recommendedName>
        <fullName evidence="3">CBM6 domain-containing protein</fullName>
    </recommendedName>
</protein>
<keyword evidence="1" id="KW-0732">Signal</keyword>
<dbReference type="InterPro" id="IPR006584">
    <property type="entry name" value="Cellulose-bd_IV"/>
</dbReference>
<dbReference type="Gene3D" id="2.60.120.260">
    <property type="entry name" value="Galactose-binding domain-like"/>
    <property type="match status" value="1"/>
</dbReference>
<dbReference type="AlphaFoldDB" id="A0A5J4RY30"/>
<dbReference type="Gene3D" id="2.60.40.1080">
    <property type="match status" value="2"/>
</dbReference>
<feature type="region of interest" description="Disordered" evidence="2">
    <location>
        <begin position="230"/>
        <end position="251"/>
    </location>
</feature>
<dbReference type="InterPro" id="IPR003343">
    <property type="entry name" value="Big_2"/>
</dbReference>
<feature type="domain" description="CBM6" evidence="3">
    <location>
        <begin position="230"/>
        <end position="353"/>
    </location>
</feature>
<dbReference type="SUPFAM" id="SSF49785">
    <property type="entry name" value="Galactose-binding domain-like"/>
    <property type="match status" value="1"/>
</dbReference>
<sequence length="356" mass="38752">MLNDKNMKHILKTVAFLLLAIVSGCDDYVRTSVKQYIYVNKEMLNMFVGEQAQLKASPAEITCNWQSEDTEIATVTATGLVEAVGAGSTNIVAFYGDIRTKIPVTAVVKIPLEDVALNTAFVELFIGGSFIFTTTPVPLNANNVERFSWHSENETVATITSSGEVKAIQEGVTNIIYRCGDITKTIIVNVVDRVQAFQGPHILSAAVPCIIPIRDFDTGGEGYAFHDSDATNSAGSTYRRDNGDSNSPGVDVQADGAIGYTNADEWLMYTVQVQDAGDYLIDVNLSANSAGAMHIEVDGKNVSGSVPLPSDGGWSNWIWRPYPAITVTLSTGKHKVKYYIETANHNINQIRFTHQE</sequence>
<dbReference type="GO" id="GO:0030246">
    <property type="term" value="F:carbohydrate binding"/>
    <property type="evidence" value="ECO:0007669"/>
    <property type="project" value="InterPro"/>
</dbReference>
<dbReference type="InterPro" id="IPR008979">
    <property type="entry name" value="Galactose-bd-like_sf"/>
</dbReference>
<dbReference type="EMBL" id="SNRY01000612">
    <property type="protein sequence ID" value="KAA6338488.1"/>
    <property type="molecule type" value="Genomic_DNA"/>
</dbReference>
<dbReference type="InterPro" id="IPR005084">
    <property type="entry name" value="CBM6"/>
</dbReference>
<dbReference type="SMART" id="SM00635">
    <property type="entry name" value="BID_2"/>
    <property type="match status" value="2"/>
</dbReference>
<evidence type="ECO:0000256" key="1">
    <source>
        <dbReference type="ARBA" id="ARBA00022729"/>
    </source>
</evidence>
<organism evidence="4">
    <name type="scientific">termite gut metagenome</name>
    <dbReference type="NCBI Taxonomy" id="433724"/>
    <lineage>
        <taxon>unclassified sequences</taxon>
        <taxon>metagenomes</taxon>
        <taxon>organismal metagenomes</taxon>
    </lineage>
</organism>
<reference evidence="4" key="1">
    <citation type="submission" date="2019-03" db="EMBL/GenBank/DDBJ databases">
        <title>Single cell metagenomics reveals metabolic interactions within the superorganism composed of flagellate Streblomastix strix and complex community of Bacteroidetes bacteria on its surface.</title>
        <authorList>
            <person name="Treitli S.C."/>
            <person name="Kolisko M."/>
            <person name="Husnik F."/>
            <person name="Keeling P."/>
            <person name="Hampl V."/>
        </authorList>
    </citation>
    <scope>NUCLEOTIDE SEQUENCE</scope>
    <source>
        <strain evidence="4">STM</strain>
    </source>
</reference>
<dbReference type="InterPro" id="IPR008964">
    <property type="entry name" value="Invasin/intimin_cell_adhesion"/>
</dbReference>
<name>A0A5J4RY30_9ZZZZ</name>
<dbReference type="PROSITE" id="PS51175">
    <property type="entry name" value="CBM6"/>
    <property type="match status" value="1"/>
</dbReference>
<proteinExistence type="predicted"/>
<dbReference type="SUPFAM" id="SSF49373">
    <property type="entry name" value="Invasin/intimin cell-adhesion fragments"/>
    <property type="match status" value="2"/>
</dbReference>
<dbReference type="Pfam" id="PF03422">
    <property type="entry name" value="CBM_6"/>
    <property type="match status" value="1"/>
</dbReference>
<dbReference type="PROSITE" id="PS51257">
    <property type="entry name" value="PROKAR_LIPOPROTEIN"/>
    <property type="match status" value="1"/>
</dbReference>
<accession>A0A5J4RY30</accession>
<dbReference type="SMART" id="SM00606">
    <property type="entry name" value="CBD_IV"/>
    <property type="match status" value="1"/>
</dbReference>
<dbReference type="Pfam" id="PF02368">
    <property type="entry name" value="Big_2"/>
    <property type="match status" value="2"/>
</dbReference>